<dbReference type="Proteomes" id="UP000095038">
    <property type="component" value="Unassembled WGS sequence"/>
</dbReference>
<reference evidence="13" key="1">
    <citation type="submission" date="2016-05" db="EMBL/GenBank/DDBJ databases">
        <title>Comparative genomics of biotechnologically important yeasts.</title>
        <authorList>
            <consortium name="DOE Joint Genome Institute"/>
            <person name="Riley R."/>
            <person name="Haridas S."/>
            <person name="Wolfe K.H."/>
            <person name="Lopes M.R."/>
            <person name="Hittinger C.T."/>
            <person name="Goker M."/>
            <person name="Salamov A."/>
            <person name="Wisecaver J."/>
            <person name="Long T.M."/>
            <person name="Aerts A.L."/>
            <person name="Barry K."/>
            <person name="Choi C."/>
            <person name="Clum A."/>
            <person name="Coughlan A.Y."/>
            <person name="Deshpande S."/>
            <person name="Douglass A.P."/>
            <person name="Hanson S.J."/>
            <person name="Klenk H.-P."/>
            <person name="Labutti K."/>
            <person name="Lapidus A."/>
            <person name="Lindquist E."/>
            <person name="Lipzen A."/>
            <person name="Meier-Kolthoff J.P."/>
            <person name="Ohm R.A."/>
            <person name="Otillar R.P."/>
            <person name="Pangilinan J."/>
            <person name="Peng Y."/>
            <person name="Rokas A."/>
            <person name="Rosa C.A."/>
            <person name="Scheuner C."/>
            <person name="Sibirny A.A."/>
            <person name="Slot J.C."/>
            <person name="Stielow J.B."/>
            <person name="Sun H."/>
            <person name="Kurtzman C.P."/>
            <person name="Blackwell M."/>
            <person name="Grigoriev I.V."/>
            <person name="Jeffries T.W."/>
        </authorList>
    </citation>
    <scope>NUCLEOTIDE SEQUENCE [LARGE SCALE GENOMIC DNA]</scope>
    <source>
        <strain evidence="13">DSM 1968</strain>
    </source>
</reference>
<evidence type="ECO:0000256" key="3">
    <source>
        <dbReference type="ARBA" id="ARBA00022723"/>
    </source>
</evidence>
<dbReference type="GO" id="GO:0006386">
    <property type="term" value="P:termination of RNA polymerase III transcription"/>
    <property type="evidence" value="ECO:0007669"/>
    <property type="project" value="EnsemblFungi"/>
</dbReference>
<comment type="function">
    <text evidence="8">DNA-dependent RNA polymerase catalyzes the transcription of DNA into RNA using the four ribonucleoside triphosphates as substrates.</text>
</comment>
<evidence type="ECO:0000256" key="6">
    <source>
        <dbReference type="ARBA" id="ARBA00023163"/>
    </source>
</evidence>
<dbReference type="GO" id="GO:0008270">
    <property type="term" value="F:zinc ion binding"/>
    <property type="evidence" value="ECO:0007669"/>
    <property type="project" value="UniProtKB-KW"/>
</dbReference>
<keyword evidence="13" id="KW-1185">Reference proteome</keyword>
<dbReference type="GO" id="GO:0042797">
    <property type="term" value="P:tRNA transcription by RNA polymerase III"/>
    <property type="evidence" value="ECO:0007669"/>
    <property type="project" value="EnsemblFungi"/>
</dbReference>
<keyword evidence="3 9" id="KW-0479">Metal-binding</keyword>
<dbReference type="InParanoid" id="A0A1D2VH28"/>
<dbReference type="SUPFAM" id="SSF57783">
    <property type="entry name" value="Zinc beta-ribbon"/>
    <property type="match status" value="1"/>
</dbReference>
<evidence type="ECO:0000259" key="11">
    <source>
        <dbReference type="PROSITE" id="PS51133"/>
    </source>
</evidence>
<dbReference type="Pfam" id="PF01096">
    <property type="entry name" value="Zn_ribbon_TFIIS"/>
    <property type="match status" value="1"/>
</dbReference>
<dbReference type="Gene3D" id="2.20.25.10">
    <property type="match status" value="1"/>
</dbReference>
<dbReference type="GO" id="GO:0005666">
    <property type="term" value="C:RNA polymerase III complex"/>
    <property type="evidence" value="ECO:0007669"/>
    <property type="project" value="EnsemblFungi"/>
</dbReference>
<evidence type="ECO:0000256" key="7">
    <source>
        <dbReference type="ARBA" id="ARBA00023242"/>
    </source>
</evidence>
<evidence type="ECO:0000256" key="10">
    <source>
        <dbReference type="PROSITE-ProRule" id="PRU00472"/>
    </source>
</evidence>
<dbReference type="SMART" id="SM00440">
    <property type="entry name" value="ZnF_C2C2"/>
    <property type="match status" value="1"/>
</dbReference>
<protein>
    <recommendedName>
        <fullName evidence="8">DNA-directed RNA polymerase subunit</fullName>
    </recommendedName>
</protein>
<keyword evidence="2 8" id="KW-0240">DNA-directed RNA polymerase</keyword>
<dbReference type="FunCoup" id="A0A1D2VH28">
    <property type="interactions" value="497"/>
</dbReference>
<dbReference type="InterPro" id="IPR001222">
    <property type="entry name" value="Znf_TFIIS"/>
</dbReference>
<keyword evidence="4 10" id="KW-0863">Zinc-finger</keyword>
<sequence>MLIVADNHEHHIFKCQTCPYEFPIIGVEMFDRKKLIRKEVDDVLGGEGSWDNVEQTSAQCPIENCGNDRAYFFQLQIRSADEPMTSFYKCVKCGHQWREN</sequence>
<dbReference type="RefSeq" id="XP_020047094.1">
    <property type="nucleotide sequence ID" value="XM_020193359.1"/>
</dbReference>
<dbReference type="PROSITE" id="PS51133">
    <property type="entry name" value="ZF_TFIIS_2"/>
    <property type="match status" value="1"/>
</dbReference>
<dbReference type="EMBL" id="KV454481">
    <property type="protein sequence ID" value="ODV60787.1"/>
    <property type="molecule type" value="Genomic_DNA"/>
</dbReference>
<dbReference type="PIRSF" id="PIRSF005586">
    <property type="entry name" value="RNApol_RpoM"/>
    <property type="match status" value="1"/>
</dbReference>
<dbReference type="FunFam" id="2.20.25.10:FF:000005">
    <property type="entry name" value="DNA-directed RNA polymerase subunit"/>
    <property type="match status" value="1"/>
</dbReference>
<comment type="subcellular location">
    <subcellularLocation>
        <location evidence="1 8">Nucleus</location>
    </subcellularLocation>
</comment>
<dbReference type="PANTHER" id="PTHR11239">
    <property type="entry name" value="DNA-DIRECTED RNA POLYMERASE"/>
    <property type="match status" value="1"/>
</dbReference>
<dbReference type="AlphaFoldDB" id="A0A1D2VH28"/>
<comment type="similarity">
    <text evidence="8">Belongs to the archaeal rpoM/eukaryotic RPA12/RPB9/RPC11 RNA polymerase family.</text>
</comment>
<dbReference type="GO" id="GO:0006384">
    <property type="term" value="P:transcription initiation at RNA polymerase III promoter"/>
    <property type="evidence" value="ECO:0007669"/>
    <property type="project" value="EnsemblFungi"/>
</dbReference>
<dbReference type="PANTHER" id="PTHR11239:SF12">
    <property type="entry name" value="DNA-DIRECTED RNA POLYMERASE III SUBUNIT RPC10"/>
    <property type="match status" value="1"/>
</dbReference>
<evidence type="ECO:0000256" key="5">
    <source>
        <dbReference type="ARBA" id="ARBA00022833"/>
    </source>
</evidence>
<feature type="binding site" evidence="9">
    <location>
        <position position="93"/>
    </location>
    <ligand>
        <name>Zn(2+)</name>
        <dbReference type="ChEBI" id="CHEBI:29105"/>
        <label>2</label>
    </ligand>
</feature>
<accession>A0A1D2VH28</accession>
<dbReference type="STRING" id="1344418.A0A1D2VH28"/>
<feature type="domain" description="TFIIS-type" evidence="11">
    <location>
        <begin position="56"/>
        <end position="98"/>
    </location>
</feature>
<evidence type="ECO:0000256" key="2">
    <source>
        <dbReference type="ARBA" id="ARBA00022478"/>
    </source>
</evidence>
<organism evidence="12 13">
    <name type="scientific">Ascoidea rubescens DSM 1968</name>
    <dbReference type="NCBI Taxonomy" id="1344418"/>
    <lineage>
        <taxon>Eukaryota</taxon>
        <taxon>Fungi</taxon>
        <taxon>Dikarya</taxon>
        <taxon>Ascomycota</taxon>
        <taxon>Saccharomycotina</taxon>
        <taxon>Saccharomycetes</taxon>
        <taxon>Ascoideaceae</taxon>
        <taxon>Ascoidea</taxon>
    </lineage>
</organism>
<dbReference type="InterPro" id="IPR012164">
    <property type="entry name" value="Rpa12/Rpb9/Rpc10/TFS"/>
</dbReference>
<evidence type="ECO:0000256" key="8">
    <source>
        <dbReference type="PIRNR" id="PIRNR005586"/>
    </source>
</evidence>
<evidence type="ECO:0000256" key="1">
    <source>
        <dbReference type="ARBA" id="ARBA00004123"/>
    </source>
</evidence>
<feature type="binding site" evidence="9">
    <location>
        <position position="65"/>
    </location>
    <ligand>
        <name>Zn(2+)</name>
        <dbReference type="ChEBI" id="CHEBI:29105"/>
        <label>2</label>
    </ligand>
</feature>
<keyword evidence="5 9" id="KW-0862">Zinc</keyword>
<evidence type="ECO:0000313" key="12">
    <source>
        <dbReference type="EMBL" id="ODV60787.1"/>
    </source>
</evidence>
<dbReference type="OrthoDB" id="10262475at2759"/>
<proteinExistence type="inferred from homology"/>
<feature type="binding site" evidence="9">
    <location>
        <position position="60"/>
    </location>
    <ligand>
        <name>Zn(2+)</name>
        <dbReference type="ChEBI" id="CHEBI:29105"/>
        <label>2</label>
    </ligand>
</feature>
<dbReference type="CDD" id="cd10509">
    <property type="entry name" value="Zn-ribbon_RPC11"/>
    <property type="match status" value="1"/>
</dbReference>
<feature type="binding site" evidence="9">
    <location>
        <position position="18"/>
    </location>
    <ligand>
        <name>Zn(2+)</name>
        <dbReference type="ChEBI" id="CHEBI:29105"/>
        <label>1</label>
    </ligand>
</feature>
<dbReference type="GO" id="GO:0003676">
    <property type="term" value="F:nucleic acid binding"/>
    <property type="evidence" value="ECO:0007669"/>
    <property type="project" value="InterPro"/>
</dbReference>
<evidence type="ECO:0000313" key="13">
    <source>
        <dbReference type="Proteomes" id="UP000095038"/>
    </source>
</evidence>
<evidence type="ECO:0000256" key="9">
    <source>
        <dbReference type="PIRSR" id="PIRSR005586-1"/>
    </source>
</evidence>
<feature type="binding site" evidence="9">
    <location>
        <position position="90"/>
    </location>
    <ligand>
        <name>Zn(2+)</name>
        <dbReference type="ChEBI" id="CHEBI:29105"/>
        <label>2</label>
    </ligand>
</feature>
<feature type="binding site" evidence="9">
    <location>
        <position position="15"/>
    </location>
    <ligand>
        <name>Zn(2+)</name>
        <dbReference type="ChEBI" id="CHEBI:29105"/>
        <label>1</label>
    </ligand>
</feature>
<gene>
    <name evidence="12" type="ORF">ASCRUDRAFT_76150</name>
</gene>
<name>A0A1D2VH28_9ASCO</name>
<dbReference type="GO" id="GO:0003899">
    <property type="term" value="F:DNA-directed RNA polymerase activity"/>
    <property type="evidence" value="ECO:0007669"/>
    <property type="project" value="EnsemblFungi"/>
</dbReference>
<keyword evidence="7 8" id="KW-0539">Nucleus</keyword>
<keyword evidence="6 8" id="KW-0804">Transcription</keyword>
<evidence type="ECO:0000256" key="4">
    <source>
        <dbReference type="ARBA" id="ARBA00022771"/>
    </source>
</evidence>
<dbReference type="GeneID" id="30966995"/>
<dbReference type="InterPro" id="IPR034014">
    <property type="entry name" value="Zn_ribbon_RPC11_C"/>
</dbReference>